<proteinExistence type="predicted"/>
<reference evidence="1" key="1">
    <citation type="submission" date="2018-02" db="EMBL/GenBank/DDBJ databases">
        <title>Rhizophora mucronata_Transcriptome.</title>
        <authorList>
            <person name="Meera S.P."/>
            <person name="Sreeshan A."/>
            <person name="Augustine A."/>
        </authorList>
    </citation>
    <scope>NUCLEOTIDE SEQUENCE</scope>
    <source>
        <tissue evidence="1">Leaf</tissue>
    </source>
</reference>
<protein>
    <submittedName>
        <fullName evidence="1">Uncharacterized protein</fullName>
    </submittedName>
</protein>
<name>A0A2P2MRY4_RHIMU</name>
<dbReference type="AlphaFoldDB" id="A0A2P2MRY4"/>
<evidence type="ECO:0000313" key="1">
    <source>
        <dbReference type="EMBL" id="MBX32961.1"/>
    </source>
</evidence>
<organism evidence="1">
    <name type="scientific">Rhizophora mucronata</name>
    <name type="common">Asiatic mangrove</name>
    <dbReference type="NCBI Taxonomy" id="61149"/>
    <lineage>
        <taxon>Eukaryota</taxon>
        <taxon>Viridiplantae</taxon>
        <taxon>Streptophyta</taxon>
        <taxon>Embryophyta</taxon>
        <taxon>Tracheophyta</taxon>
        <taxon>Spermatophyta</taxon>
        <taxon>Magnoliopsida</taxon>
        <taxon>eudicotyledons</taxon>
        <taxon>Gunneridae</taxon>
        <taxon>Pentapetalae</taxon>
        <taxon>rosids</taxon>
        <taxon>fabids</taxon>
        <taxon>Malpighiales</taxon>
        <taxon>Rhizophoraceae</taxon>
        <taxon>Rhizophora</taxon>
    </lineage>
</organism>
<dbReference type="EMBL" id="GGEC01052477">
    <property type="protein sequence ID" value="MBX32961.1"/>
    <property type="molecule type" value="Transcribed_RNA"/>
</dbReference>
<sequence>MQMFWYIHLLATSELRSAFIAPFSIDSNAEMLHHDDDVKLVLPSQLIRCLRMINMIEE</sequence>
<accession>A0A2P2MRY4</accession>